<protein>
    <recommendedName>
        <fullName evidence="4">UBX domain-containing protein</fullName>
    </recommendedName>
</protein>
<feature type="compositionally biased region" description="Low complexity" evidence="1">
    <location>
        <begin position="504"/>
        <end position="541"/>
    </location>
</feature>
<comment type="caution">
    <text evidence="2">The sequence shown here is derived from an EMBL/GenBank/DDBJ whole genome shotgun (WGS) entry which is preliminary data.</text>
</comment>
<gene>
    <name evidence="2" type="ORF">RB653_007029</name>
</gene>
<feature type="compositionally biased region" description="Polar residues" evidence="1">
    <location>
        <begin position="395"/>
        <end position="408"/>
    </location>
</feature>
<feature type="compositionally biased region" description="Low complexity" evidence="1">
    <location>
        <begin position="300"/>
        <end position="314"/>
    </location>
</feature>
<feature type="region of interest" description="Disordered" evidence="1">
    <location>
        <begin position="373"/>
        <end position="434"/>
    </location>
</feature>
<dbReference type="AlphaFoldDB" id="A0AAN7TMN3"/>
<evidence type="ECO:0000313" key="2">
    <source>
        <dbReference type="EMBL" id="KAK5575894.1"/>
    </source>
</evidence>
<feature type="region of interest" description="Disordered" evidence="1">
    <location>
        <begin position="95"/>
        <end position="131"/>
    </location>
</feature>
<evidence type="ECO:0008006" key="4">
    <source>
        <dbReference type="Google" id="ProtNLM"/>
    </source>
</evidence>
<reference evidence="2 3" key="1">
    <citation type="submission" date="2023-11" db="EMBL/GenBank/DDBJ databases">
        <title>Dfirmibasis_genome.</title>
        <authorList>
            <person name="Edelbroek B."/>
            <person name="Kjellin J."/>
            <person name="Jerlstrom-Hultqvist J."/>
            <person name="Soderbom F."/>
        </authorList>
    </citation>
    <scope>NUCLEOTIDE SEQUENCE [LARGE SCALE GENOMIC DNA]</scope>
    <source>
        <strain evidence="2 3">TNS-C-14</strain>
    </source>
</reference>
<sequence length="745" mass="82512">MVIMDNNTNISGSPTSSQVLSNGIQSIQSGISNGIQSIQSLPPQMYIFKERVVNKNNYHIMDDNNNVNSNNSNNNNYNNNIVGLKDYGEGGVYSFEDDSNHHRSASPSRLRSFSAPGSTSTTTAPATCTGTKNQRELFQQSIDSLAAKFNNNINNNTNNNNNNNNIINNKDINSNNIKSTLKNSGGSGSCGSDNEQLNTKIRDSTDEMYESEELTNIDDEMIRMRSFSLTSMETIKKIEREKNIYSPSSTRDDVLSPYEMMSHLEYQERIEREEMERMDKNNVIISQSSSEGYTGNQIRSETTLTSSSTSIKSSLNTSTCIPRISVSSSNSFSGTPSVCSISPPKSTTSNSLTGSLNGTSVLFQSTNNTVSCNNSPITSITNSPSTRSSPLFKRSLTSNTKLSKSASKLPTIEKEQPAPSSPQVQQQAQQLPPQVHAQLQAQIQQNLQQQDQPKKCQPLVKSLSSQTILKEQQIKSKQPIAAVASSSSSSLLPNRPSTPIQMASSPNLNPLKKLSSKLSLSTHSLPQSPPQTSSNTPTITPKNKLVKCPSGNSILPNKKSISQSQQSQPVNNSFQLELKQHLKMKQEQNNTNKNNNEINSSNSIISNNDNIIENINNNNDLSRKERFELKKQNISKPMDEPKVGVIESIIKVTFQFPSTGKKVNRYFNADCKVEELKNYIEWFAYQEPQLFDSSFKLSDDSHLKIVDYNIEYTILPTKFVISNFDVTFKDSGFVPKSNIINISLV</sequence>
<evidence type="ECO:0000313" key="3">
    <source>
        <dbReference type="Proteomes" id="UP001344447"/>
    </source>
</evidence>
<feature type="region of interest" description="Disordered" evidence="1">
    <location>
        <begin position="326"/>
        <end position="353"/>
    </location>
</feature>
<feature type="region of interest" description="Disordered" evidence="1">
    <location>
        <begin position="177"/>
        <end position="198"/>
    </location>
</feature>
<feature type="compositionally biased region" description="Low complexity" evidence="1">
    <location>
        <begin position="417"/>
        <end position="434"/>
    </location>
</feature>
<proteinExistence type="predicted"/>
<feature type="compositionally biased region" description="Low complexity" evidence="1">
    <location>
        <begin position="373"/>
        <end position="390"/>
    </location>
</feature>
<evidence type="ECO:0000256" key="1">
    <source>
        <dbReference type="SAM" id="MobiDB-lite"/>
    </source>
</evidence>
<organism evidence="2 3">
    <name type="scientific">Dictyostelium firmibasis</name>
    <dbReference type="NCBI Taxonomy" id="79012"/>
    <lineage>
        <taxon>Eukaryota</taxon>
        <taxon>Amoebozoa</taxon>
        <taxon>Evosea</taxon>
        <taxon>Eumycetozoa</taxon>
        <taxon>Dictyostelia</taxon>
        <taxon>Dictyosteliales</taxon>
        <taxon>Dictyosteliaceae</taxon>
        <taxon>Dictyostelium</taxon>
    </lineage>
</organism>
<feature type="region of interest" description="Disordered" evidence="1">
    <location>
        <begin position="286"/>
        <end position="314"/>
    </location>
</feature>
<accession>A0AAN7TMN3</accession>
<feature type="compositionally biased region" description="Polar residues" evidence="1">
    <location>
        <begin position="286"/>
        <end position="299"/>
    </location>
</feature>
<keyword evidence="3" id="KW-1185">Reference proteome</keyword>
<feature type="compositionally biased region" description="Low complexity" evidence="1">
    <location>
        <begin position="114"/>
        <end position="131"/>
    </location>
</feature>
<dbReference type="EMBL" id="JAVFKY010000005">
    <property type="protein sequence ID" value="KAK5575894.1"/>
    <property type="molecule type" value="Genomic_DNA"/>
</dbReference>
<feature type="compositionally biased region" description="Polar residues" evidence="1">
    <location>
        <begin position="491"/>
        <end position="503"/>
    </location>
</feature>
<feature type="compositionally biased region" description="Polar residues" evidence="1">
    <location>
        <begin position="326"/>
        <end position="345"/>
    </location>
</feature>
<feature type="region of interest" description="Disordered" evidence="1">
    <location>
        <begin position="486"/>
        <end position="570"/>
    </location>
</feature>
<dbReference type="Proteomes" id="UP001344447">
    <property type="component" value="Unassembled WGS sequence"/>
</dbReference>
<name>A0AAN7TMN3_9MYCE</name>